<dbReference type="InterPro" id="IPR016181">
    <property type="entry name" value="Acyl_CoA_acyltransferase"/>
</dbReference>
<dbReference type="SUPFAM" id="SSF55729">
    <property type="entry name" value="Acyl-CoA N-acyltransferases (Nat)"/>
    <property type="match status" value="1"/>
</dbReference>
<organism evidence="4 5">
    <name type="scientific">Streptomyces nigrescens</name>
    <dbReference type="NCBI Taxonomy" id="1920"/>
    <lineage>
        <taxon>Bacteria</taxon>
        <taxon>Bacillati</taxon>
        <taxon>Actinomycetota</taxon>
        <taxon>Actinomycetes</taxon>
        <taxon>Kitasatosporales</taxon>
        <taxon>Streptomycetaceae</taxon>
        <taxon>Streptomyces</taxon>
    </lineage>
</organism>
<evidence type="ECO:0000313" key="4">
    <source>
        <dbReference type="EMBL" id="GFE19578.1"/>
    </source>
</evidence>
<dbReference type="PROSITE" id="PS51186">
    <property type="entry name" value="GNAT"/>
    <property type="match status" value="1"/>
</dbReference>
<reference evidence="4 5" key="1">
    <citation type="submission" date="2019-12" db="EMBL/GenBank/DDBJ databases">
        <title>Whole genome shotgun sequence of Streptomyces libani subsp. libani NBRC 13452.</title>
        <authorList>
            <person name="Ichikawa N."/>
            <person name="Kimura A."/>
            <person name="Kitahashi Y."/>
            <person name="Komaki H."/>
            <person name="Tamura T."/>
        </authorList>
    </citation>
    <scope>NUCLEOTIDE SEQUENCE [LARGE SCALE GENOMIC DNA]</scope>
    <source>
        <strain evidence="4 5">NBRC 13452</strain>
    </source>
</reference>
<keyword evidence="1 4" id="KW-0808">Transferase</keyword>
<dbReference type="Gene3D" id="3.40.630.30">
    <property type="match status" value="1"/>
</dbReference>
<dbReference type="CDD" id="cd04301">
    <property type="entry name" value="NAT_SF"/>
    <property type="match status" value="1"/>
</dbReference>
<feature type="domain" description="N-acetyltransferase" evidence="3">
    <location>
        <begin position="27"/>
        <end position="196"/>
    </location>
</feature>
<name>A0A640T8D9_STRNI</name>
<accession>A0A640T8D9</accession>
<dbReference type="GO" id="GO:0016747">
    <property type="term" value="F:acyltransferase activity, transferring groups other than amino-acyl groups"/>
    <property type="evidence" value="ECO:0007669"/>
    <property type="project" value="InterPro"/>
</dbReference>
<gene>
    <name evidence="4" type="ORF">Sliba_00310</name>
</gene>
<sequence length="198" mass="21689">MQATRLACKNTELCIAVSVSYMVMANLSIRPAELSDLGKIVDVHTQARTAYYRAGGLPEANIDTADGAAHRQRGWARSIESGDKRVLYALHAGEVAGVVAMGPPLSSNTEADTATVGELYQIHVLPTHWGQGIGSRLHATLVQYLDEAALLIGQVEAWDRNHRAQAFYLRHGWRPTGHRRQGPDHSSYIRMHLNAVTA</sequence>
<keyword evidence="2" id="KW-0012">Acyltransferase</keyword>
<proteinExistence type="predicted"/>
<dbReference type="EMBL" id="BLIP01000001">
    <property type="protein sequence ID" value="GFE19578.1"/>
    <property type="molecule type" value="Genomic_DNA"/>
</dbReference>
<dbReference type="Proteomes" id="UP000429552">
    <property type="component" value="Unassembled WGS sequence"/>
</dbReference>
<dbReference type="AlphaFoldDB" id="A0A640T8D9"/>
<dbReference type="PANTHER" id="PTHR43877">
    <property type="entry name" value="AMINOALKYLPHOSPHONATE N-ACETYLTRANSFERASE-RELATED-RELATED"/>
    <property type="match status" value="1"/>
</dbReference>
<dbReference type="PANTHER" id="PTHR43877:SF2">
    <property type="entry name" value="AMINOALKYLPHOSPHONATE N-ACETYLTRANSFERASE-RELATED"/>
    <property type="match status" value="1"/>
</dbReference>
<evidence type="ECO:0000256" key="1">
    <source>
        <dbReference type="ARBA" id="ARBA00022679"/>
    </source>
</evidence>
<comment type="caution">
    <text evidence="4">The sequence shown here is derived from an EMBL/GenBank/DDBJ whole genome shotgun (WGS) entry which is preliminary data.</text>
</comment>
<evidence type="ECO:0000259" key="3">
    <source>
        <dbReference type="PROSITE" id="PS51186"/>
    </source>
</evidence>
<dbReference type="InterPro" id="IPR000182">
    <property type="entry name" value="GNAT_dom"/>
</dbReference>
<evidence type="ECO:0000313" key="5">
    <source>
        <dbReference type="Proteomes" id="UP000429552"/>
    </source>
</evidence>
<dbReference type="InterPro" id="IPR050832">
    <property type="entry name" value="Bact_Acetyltransf"/>
</dbReference>
<protein>
    <submittedName>
        <fullName evidence="4">N-acetyltransferase</fullName>
    </submittedName>
</protein>
<dbReference type="Pfam" id="PF00583">
    <property type="entry name" value="Acetyltransf_1"/>
    <property type="match status" value="1"/>
</dbReference>
<evidence type="ECO:0000256" key="2">
    <source>
        <dbReference type="ARBA" id="ARBA00023315"/>
    </source>
</evidence>